<evidence type="ECO:0000313" key="1">
    <source>
        <dbReference type="EMBL" id="CAL5049688.1"/>
    </source>
</evidence>
<proteinExistence type="predicted"/>
<evidence type="ECO:0000313" key="2">
    <source>
        <dbReference type="Proteomes" id="UP001497457"/>
    </source>
</evidence>
<dbReference type="EMBL" id="OZ075145">
    <property type="protein sequence ID" value="CAL5049688.1"/>
    <property type="molecule type" value="Genomic_DNA"/>
</dbReference>
<organism evidence="1 2">
    <name type="scientific">Urochloa decumbens</name>
    <dbReference type="NCBI Taxonomy" id="240449"/>
    <lineage>
        <taxon>Eukaryota</taxon>
        <taxon>Viridiplantae</taxon>
        <taxon>Streptophyta</taxon>
        <taxon>Embryophyta</taxon>
        <taxon>Tracheophyta</taxon>
        <taxon>Spermatophyta</taxon>
        <taxon>Magnoliopsida</taxon>
        <taxon>Liliopsida</taxon>
        <taxon>Poales</taxon>
        <taxon>Poaceae</taxon>
        <taxon>PACMAD clade</taxon>
        <taxon>Panicoideae</taxon>
        <taxon>Panicodae</taxon>
        <taxon>Paniceae</taxon>
        <taxon>Melinidinae</taxon>
        <taxon>Urochloa</taxon>
    </lineage>
</organism>
<gene>
    <name evidence="1" type="ORF">URODEC1_LOCUS91137</name>
</gene>
<keyword evidence="2" id="KW-1185">Reference proteome</keyword>
<protein>
    <submittedName>
        <fullName evidence="1">Uncharacterized protein</fullName>
    </submittedName>
</protein>
<reference evidence="1" key="1">
    <citation type="submission" date="2024-10" db="EMBL/GenBank/DDBJ databases">
        <authorList>
            <person name="Ryan C."/>
        </authorList>
    </citation>
    <scope>NUCLEOTIDE SEQUENCE [LARGE SCALE GENOMIC DNA]</scope>
</reference>
<accession>A0ABC9E3I6</accession>
<dbReference type="Proteomes" id="UP001497457">
    <property type="component" value="Chromosome 35b"/>
</dbReference>
<sequence length="156" mass="17438">MEIKRTDEDAMAINSSFQDLEEGDDAKTVTPVEIVKFQGMSIETSTNSGTVNTELVAAKDGSNATLCNRLDSIIREYDELHRSSEHIEEHRFQALIDKLKDLTCEANDVLASIRREARKMLSRIEAGETIPQDEFVVFLKNIVAAAEGKKWGGFCQ</sequence>
<name>A0ABC9E3I6_9POAL</name>
<dbReference type="AlphaFoldDB" id="A0ABC9E3I6"/>